<gene>
    <name evidence="13" type="ORF">CC1G_00358</name>
</gene>
<dbReference type="EMBL" id="AACS02000005">
    <property type="protein sequence ID" value="EAU84839.1"/>
    <property type="molecule type" value="Genomic_DNA"/>
</dbReference>
<evidence type="ECO:0000256" key="8">
    <source>
        <dbReference type="ARBA" id="ARBA00023163"/>
    </source>
</evidence>
<reference evidence="13 14" key="1">
    <citation type="journal article" date="2010" name="Proc. Natl. Acad. Sci. U.S.A.">
        <title>Insights into evolution of multicellular fungi from the assembled chromosomes of the mushroom Coprinopsis cinerea (Coprinus cinereus).</title>
        <authorList>
            <person name="Stajich J.E."/>
            <person name="Wilke S.K."/>
            <person name="Ahren D."/>
            <person name="Au C.H."/>
            <person name="Birren B.W."/>
            <person name="Borodovsky M."/>
            <person name="Burns C."/>
            <person name="Canback B."/>
            <person name="Casselton L.A."/>
            <person name="Cheng C.K."/>
            <person name="Deng J."/>
            <person name="Dietrich F.S."/>
            <person name="Fargo D.C."/>
            <person name="Farman M.L."/>
            <person name="Gathman A.C."/>
            <person name="Goldberg J."/>
            <person name="Guigo R."/>
            <person name="Hoegger P.J."/>
            <person name="Hooker J.B."/>
            <person name="Huggins A."/>
            <person name="James T.Y."/>
            <person name="Kamada T."/>
            <person name="Kilaru S."/>
            <person name="Kodira C."/>
            <person name="Kues U."/>
            <person name="Kupfer D."/>
            <person name="Kwan H.S."/>
            <person name="Lomsadze A."/>
            <person name="Li W."/>
            <person name="Lilly W.W."/>
            <person name="Ma L.J."/>
            <person name="Mackey A.J."/>
            <person name="Manning G."/>
            <person name="Martin F."/>
            <person name="Muraguchi H."/>
            <person name="Natvig D.O."/>
            <person name="Palmerini H."/>
            <person name="Ramesh M.A."/>
            <person name="Rehmeyer C.J."/>
            <person name="Roe B.A."/>
            <person name="Shenoy N."/>
            <person name="Stanke M."/>
            <person name="Ter-Hovhannisyan V."/>
            <person name="Tunlid A."/>
            <person name="Velagapudi R."/>
            <person name="Vision T.J."/>
            <person name="Zeng Q."/>
            <person name="Zolan M.E."/>
            <person name="Pukkila P.J."/>
        </authorList>
    </citation>
    <scope>NUCLEOTIDE SEQUENCE [LARGE SCALE GENOMIC DNA]</scope>
    <source>
        <strain evidence="14">Okayama-7 / 130 / ATCC MYA-4618 / FGSC 9003</strain>
    </source>
</reference>
<comment type="caution">
    <text evidence="13">The sequence shown here is derived from an EMBL/GenBank/DDBJ whole genome shotgun (WGS) entry which is preliminary data.</text>
</comment>
<feature type="compositionally biased region" description="Basic and acidic residues" evidence="10">
    <location>
        <begin position="93"/>
        <end position="107"/>
    </location>
</feature>
<organism evidence="13 14">
    <name type="scientific">Coprinopsis cinerea (strain Okayama-7 / 130 / ATCC MYA-4618 / FGSC 9003)</name>
    <name type="common">Inky cap fungus</name>
    <name type="synonym">Hormographiella aspergillata</name>
    <dbReference type="NCBI Taxonomy" id="240176"/>
    <lineage>
        <taxon>Eukaryota</taxon>
        <taxon>Fungi</taxon>
        <taxon>Dikarya</taxon>
        <taxon>Basidiomycota</taxon>
        <taxon>Agaricomycotina</taxon>
        <taxon>Agaricomycetes</taxon>
        <taxon>Agaricomycetidae</taxon>
        <taxon>Agaricales</taxon>
        <taxon>Agaricineae</taxon>
        <taxon>Psathyrellaceae</taxon>
        <taxon>Coprinopsis</taxon>
    </lineage>
</organism>
<dbReference type="GeneID" id="6013778"/>
<dbReference type="KEGG" id="cci:CC1G_00358"/>
<evidence type="ECO:0000256" key="1">
    <source>
        <dbReference type="ARBA" id="ARBA00004604"/>
    </source>
</evidence>
<evidence type="ECO:0000313" key="14">
    <source>
        <dbReference type="Proteomes" id="UP000001861"/>
    </source>
</evidence>
<evidence type="ECO:0000256" key="7">
    <source>
        <dbReference type="ARBA" id="ARBA00023125"/>
    </source>
</evidence>
<dbReference type="RefSeq" id="XP_001837222.1">
    <property type="nucleotide sequence ID" value="XM_001837170.1"/>
</dbReference>
<feature type="compositionally biased region" description="Acidic residues" evidence="10">
    <location>
        <begin position="111"/>
        <end position="121"/>
    </location>
</feature>
<evidence type="ECO:0000256" key="3">
    <source>
        <dbReference type="ARBA" id="ARBA00022723"/>
    </source>
</evidence>
<dbReference type="OMA" id="ICRDIWA"/>
<evidence type="ECO:0000256" key="6">
    <source>
        <dbReference type="ARBA" id="ARBA00023015"/>
    </source>
</evidence>
<dbReference type="OrthoDB" id="428577at2759"/>
<keyword evidence="9" id="KW-0539">Nucleus</keyword>
<dbReference type="AlphaFoldDB" id="A8NXN8"/>
<keyword evidence="4" id="KW-0863">Zinc-finger</keyword>
<feature type="compositionally biased region" description="Low complexity" evidence="10">
    <location>
        <begin position="74"/>
        <end position="89"/>
    </location>
</feature>
<dbReference type="STRING" id="240176.A8NXN8"/>
<feature type="domain" description="Rrn7/TAF1B C-terminal cyclin" evidence="12">
    <location>
        <begin position="212"/>
        <end position="347"/>
    </location>
</feature>
<dbReference type="VEuPathDB" id="FungiDB:CC1G_00358"/>
<proteinExistence type="inferred from homology"/>
<dbReference type="GO" id="GO:0042790">
    <property type="term" value="P:nucleolar large rRNA transcription by RNA polymerase I"/>
    <property type="evidence" value="ECO:0007669"/>
    <property type="project" value="TreeGrafter"/>
</dbReference>
<evidence type="ECO:0000259" key="12">
    <source>
        <dbReference type="Pfam" id="PF20645"/>
    </source>
</evidence>
<feature type="region of interest" description="Disordered" evidence="10">
    <location>
        <begin position="479"/>
        <end position="500"/>
    </location>
</feature>
<feature type="compositionally biased region" description="Basic and acidic residues" evidence="10">
    <location>
        <begin position="48"/>
        <end position="57"/>
    </location>
</feature>
<evidence type="ECO:0000256" key="10">
    <source>
        <dbReference type="SAM" id="MobiDB-lite"/>
    </source>
</evidence>
<name>A8NXN8_COPC7</name>
<feature type="compositionally biased region" description="Basic and acidic residues" evidence="10">
    <location>
        <begin position="22"/>
        <end position="34"/>
    </location>
</feature>
<evidence type="ECO:0000256" key="2">
    <source>
        <dbReference type="ARBA" id="ARBA00006899"/>
    </source>
</evidence>
<evidence type="ECO:0000256" key="4">
    <source>
        <dbReference type="ARBA" id="ARBA00022771"/>
    </source>
</evidence>
<evidence type="ECO:0000313" key="13">
    <source>
        <dbReference type="EMBL" id="EAU84839.1"/>
    </source>
</evidence>
<sequence length="500" mass="55845">MPDPVPPEPYHFAQQESSGELAGKDPNEASESKQGEPPAKHTTSKSTPNRDKGNNRGEDEDPFNEAPPKANWQNGNESGVDSGSESSSESSDDLNHDEIERLMRENSDLSSSDEEQEEEQNQDGTVEKDKRGKRGKSRSMRLQNLYGSPANTIAVLVLACWTLRVPLAYRDLSRIIESYELPYLDPVRFLPQSMVQHLTKHRQQALSPHHAPSTLLLHSLASRLAEKLHRTYSINIPEINAAPLLWRVVRALGGTPTLYALSKRISSILSFPLTLRPSLTSGLAKNKAYDPGSHQYDNAPPEVSMMASCVIALKMVYGLDGTERLPRDAADPACALPSRDAFFGLLRNMVEEDAKVLESVFSAESSIPIQWCLDVLDSYFPLTPDQVSVHAPAADEERKEKTSATLAAIRLQEENGGGDRLRPGEKYKIWNARDVLGTVPEDYAFVLSRAAGWVGTREEYLERVIETYEKRVFRWHEKMQRKPRGEGEVSENEEGRENKG</sequence>
<evidence type="ECO:0000259" key="11">
    <source>
        <dbReference type="Pfam" id="PF20644"/>
    </source>
</evidence>
<comment type="similarity">
    <text evidence="2">Belongs to the RRN7/TAF1B family.</text>
</comment>
<comment type="subcellular location">
    <subcellularLocation>
        <location evidence="1">Nucleus</location>
        <location evidence="1">Nucleolus</location>
    </subcellularLocation>
</comment>
<dbReference type="InterPro" id="IPR033599">
    <property type="entry name" value="TAF1B/Rrn7"/>
</dbReference>
<feature type="domain" description="Rrn7/TAF1B N-terminal cyclin" evidence="11">
    <location>
        <begin position="106"/>
        <end position="192"/>
    </location>
</feature>
<keyword evidence="6" id="KW-0805">Transcription regulation</keyword>
<protein>
    <submittedName>
        <fullName evidence="13">Uncharacterized protein</fullName>
    </submittedName>
</protein>
<dbReference type="Proteomes" id="UP000001861">
    <property type="component" value="Unassembled WGS sequence"/>
</dbReference>
<dbReference type="PANTHER" id="PTHR31576">
    <property type="entry name" value="TATA BOX-BINDING PROTEIN-ASSOCIATED FACTOR RNA POLYMERASE I SUBUNIT B"/>
    <property type="match status" value="1"/>
</dbReference>
<feature type="region of interest" description="Disordered" evidence="10">
    <location>
        <begin position="1"/>
        <end position="137"/>
    </location>
</feature>
<dbReference type="PANTHER" id="PTHR31576:SF2">
    <property type="entry name" value="TATA BOX-BINDING PROTEIN-ASSOCIATED FACTOR RNA POLYMERASE I SUBUNIT B"/>
    <property type="match status" value="1"/>
</dbReference>
<dbReference type="InterPro" id="IPR048538">
    <property type="entry name" value="Rrn7_cyclin_C"/>
</dbReference>
<keyword evidence="7" id="KW-0238">DNA-binding</keyword>
<keyword evidence="3" id="KW-0479">Metal-binding</keyword>
<dbReference type="GO" id="GO:0008270">
    <property type="term" value="F:zinc ion binding"/>
    <property type="evidence" value="ECO:0007669"/>
    <property type="project" value="UniProtKB-KW"/>
</dbReference>
<dbReference type="Pfam" id="PF20645">
    <property type="entry name" value="Rrn7_cyclin_C"/>
    <property type="match status" value="1"/>
</dbReference>
<keyword evidence="14" id="KW-1185">Reference proteome</keyword>
<evidence type="ECO:0000256" key="9">
    <source>
        <dbReference type="ARBA" id="ARBA00023242"/>
    </source>
</evidence>
<dbReference type="GO" id="GO:0070860">
    <property type="term" value="C:RNA polymerase I core factor complex"/>
    <property type="evidence" value="ECO:0007669"/>
    <property type="project" value="InterPro"/>
</dbReference>
<evidence type="ECO:0000256" key="5">
    <source>
        <dbReference type="ARBA" id="ARBA00022833"/>
    </source>
</evidence>
<dbReference type="Pfam" id="PF20644">
    <property type="entry name" value="Rrn7_cyclin_N"/>
    <property type="match status" value="1"/>
</dbReference>
<dbReference type="eggNOG" id="ENOG502S2NQ">
    <property type="taxonomic scope" value="Eukaryota"/>
</dbReference>
<keyword evidence="8" id="KW-0804">Transcription</keyword>
<dbReference type="InParanoid" id="A8NXN8"/>
<dbReference type="InterPro" id="IPR048540">
    <property type="entry name" value="Rrn7_cyclin_N"/>
</dbReference>
<dbReference type="GO" id="GO:0001164">
    <property type="term" value="F:RNA polymerase I core promoter sequence-specific DNA binding"/>
    <property type="evidence" value="ECO:0007669"/>
    <property type="project" value="InterPro"/>
</dbReference>
<keyword evidence="5" id="KW-0862">Zinc</keyword>
<accession>A8NXN8</accession>